<evidence type="ECO:0000256" key="10">
    <source>
        <dbReference type="SAM" id="MobiDB-lite"/>
    </source>
</evidence>
<feature type="transmembrane region" description="Helical" evidence="11">
    <location>
        <begin position="249"/>
        <end position="269"/>
    </location>
</feature>
<dbReference type="OMA" id="KYYTNAQ"/>
<evidence type="ECO:0000256" key="9">
    <source>
        <dbReference type="ARBA" id="ARBA00023136"/>
    </source>
</evidence>
<keyword evidence="8 11" id="KW-1133">Transmembrane helix</keyword>
<evidence type="ECO:0000313" key="12">
    <source>
        <dbReference type="EMBL" id="GBG78465.1"/>
    </source>
</evidence>
<proteinExistence type="inferred from homology"/>
<evidence type="ECO:0000256" key="2">
    <source>
        <dbReference type="ARBA" id="ARBA00007891"/>
    </source>
</evidence>
<keyword evidence="9 11" id="KW-0472">Membrane</keyword>
<dbReference type="EMBL" id="BFEA01000296">
    <property type="protein sequence ID" value="GBG78465.1"/>
    <property type="molecule type" value="Genomic_DNA"/>
</dbReference>
<keyword evidence="3" id="KW-0813">Transport</keyword>
<gene>
    <name evidence="12" type="ORF">CBR_g26495</name>
</gene>
<keyword evidence="7" id="KW-0653">Protein transport</keyword>
<organism evidence="12 13">
    <name type="scientific">Chara braunii</name>
    <name type="common">Braun's stonewort</name>
    <dbReference type="NCBI Taxonomy" id="69332"/>
    <lineage>
        <taxon>Eukaryota</taxon>
        <taxon>Viridiplantae</taxon>
        <taxon>Streptophyta</taxon>
        <taxon>Charophyceae</taxon>
        <taxon>Charales</taxon>
        <taxon>Characeae</taxon>
        <taxon>Chara</taxon>
    </lineage>
</organism>
<sequence length="272" mass="29944">MHAGSRRMMQSKAEINLQRLLRSCEKMGEEMDDEELAEDAKLKSYVTSLRQQLSALLGEGVHQSLPSISGSKAAEYRNRIDALSQKLGKQKELSDSAVRGENKESGQGEGKGEEAIGAAVSPSSNASQGAPTTRPSTLRQRQKGGATKNESPGTWEKVDASGNSSVSRLDASAERFIQKHRELQETLTDEMVELAGQLKLNSLMFDQAVKSADKTLDDTDVLMERNLAATNRVNKTASETYSTGSKTSWMTWIIVFLMCIIFMMMVFLIRIT</sequence>
<keyword evidence="5" id="KW-0256">Endoplasmic reticulum</keyword>
<protein>
    <recommendedName>
        <fullName evidence="14">Vesicle transport protein USE1</fullName>
    </recommendedName>
</protein>
<accession>A0A388L827</accession>
<feature type="compositionally biased region" description="Polar residues" evidence="10">
    <location>
        <begin position="121"/>
        <end position="139"/>
    </location>
</feature>
<dbReference type="PANTHER" id="PTHR13050:SF7">
    <property type="entry name" value="VESICLE TRANSPORT PROTEIN USE1"/>
    <property type="match status" value="1"/>
</dbReference>
<dbReference type="GO" id="GO:0005484">
    <property type="term" value="F:SNAP receptor activity"/>
    <property type="evidence" value="ECO:0007669"/>
    <property type="project" value="TreeGrafter"/>
</dbReference>
<dbReference type="GO" id="GO:0005789">
    <property type="term" value="C:endoplasmic reticulum membrane"/>
    <property type="evidence" value="ECO:0007669"/>
    <property type="project" value="UniProtKB-SubCell"/>
</dbReference>
<dbReference type="InterPro" id="IPR019150">
    <property type="entry name" value="Vesicle_transport_protein_Use1"/>
</dbReference>
<name>A0A388L827_CHABU</name>
<feature type="region of interest" description="Disordered" evidence="10">
    <location>
        <begin position="86"/>
        <end position="167"/>
    </location>
</feature>
<evidence type="ECO:0000256" key="7">
    <source>
        <dbReference type="ARBA" id="ARBA00022927"/>
    </source>
</evidence>
<comment type="caution">
    <text evidence="12">The sequence shown here is derived from an EMBL/GenBank/DDBJ whole genome shotgun (WGS) entry which is preliminary data.</text>
</comment>
<dbReference type="Proteomes" id="UP000265515">
    <property type="component" value="Unassembled WGS sequence"/>
</dbReference>
<evidence type="ECO:0008006" key="14">
    <source>
        <dbReference type="Google" id="ProtNLM"/>
    </source>
</evidence>
<dbReference type="STRING" id="69332.A0A388L827"/>
<dbReference type="GO" id="GO:0006890">
    <property type="term" value="P:retrograde vesicle-mediated transport, Golgi to endoplasmic reticulum"/>
    <property type="evidence" value="ECO:0007669"/>
    <property type="project" value="TreeGrafter"/>
</dbReference>
<evidence type="ECO:0000256" key="6">
    <source>
        <dbReference type="ARBA" id="ARBA00022892"/>
    </source>
</evidence>
<keyword evidence="13" id="KW-1185">Reference proteome</keyword>
<comment type="similarity">
    <text evidence="2">Belongs to the USE1 family.</text>
</comment>
<keyword evidence="6" id="KW-0931">ER-Golgi transport</keyword>
<comment type="subcellular location">
    <subcellularLocation>
        <location evidence="1">Endoplasmic reticulum membrane</location>
        <topology evidence="1">Single-pass type IV membrane protein</topology>
    </subcellularLocation>
</comment>
<keyword evidence="4 11" id="KW-0812">Transmembrane</keyword>
<evidence type="ECO:0000256" key="4">
    <source>
        <dbReference type="ARBA" id="ARBA00022692"/>
    </source>
</evidence>
<evidence type="ECO:0000256" key="5">
    <source>
        <dbReference type="ARBA" id="ARBA00022824"/>
    </source>
</evidence>
<feature type="compositionally biased region" description="Basic and acidic residues" evidence="10">
    <location>
        <begin position="89"/>
        <end position="114"/>
    </location>
</feature>
<dbReference type="OrthoDB" id="4506189at2759"/>
<dbReference type="GO" id="GO:0031201">
    <property type="term" value="C:SNARE complex"/>
    <property type="evidence" value="ECO:0007669"/>
    <property type="project" value="TreeGrafter"/>
</dbReference>
<evidence type="ECO:0000256" key="11">
    <source>
        <dbReference type="SAM" id="Phobius"/>
    </source>
</evidence>
<dbReference type="AlphaFoldDB" id="A0A388L827"/>
<dbReference type="Pfam" id="PF09753">
    <property type="entry name" value="Use1"/>
    <property type="match status" value="1"/>
</dbReference>
<dbReference type="GO" id="GO:0015031">
    <property type="term" value="P:protein transport"/>
    <property type="evidence" value="ECO:0007669"/>
    <property type="project" value="UniProtKB-KW"/>
</dbReference>
<evidence type="ECO:0000256" key="1">
    <source>
        <dbReference type="ARBA" id="ARBA00004163"/>
    </source>
</evidence>
<evidence type="ECO:0000313" key="13">
    <source>
        <dbReference type="Proteomes" id="UP000265515"/>
    </source>
</evidence>
<evidence type="ECO:0000256" key="3">
    <source>
        <dbReference type="ARBA" id="ARBA00022448"/>
    </source>
</evidence>
<reference evidence="12 13" key="1">
    <citation type="journal article" date="2018" name="Cell">
        <title>The Chara Genome: Secondary Complexity and Implications for Plant Terrestrialization.</title>
        <authorList>
            <person name="Nishiyama T."/>
            <person name="Sakayama H."/>
            <person name="Vries J.D."/>
            <person name="Buschmann H."/>
            <person name="Saint-Marcoux D."/>
            <person name="Ullrich K.K."/>
            <person name="Haas F.B."/>
            <person name="Vanderstraeten L."/>
            <person name="Becker D."/>
            <person name="Lang D."/>
            <person name="Vosolsobe S."/>
            <person name="Rombauts S."/>
            <person name="Wilhelmsson P.K.I."/>
            <person name="Janitza P."/>
            <person name="Kern R."/>
            <person name="Heyl A."/>
            <person name="Rumpler F."/>
            <person name="Villalobos L.I.A.C."/>
            <person name="Clay J.M."/>
            <person name="Skokan R."/>
            <person name="Toyoda A."/>
            <person name="Suzuki Y."/>
            <person name="Kagoshima H."/>
            <person name="Schijlen E."/>
            <person name="Tajeshwar N."/>
            <person name="Catarino B."/>
            <person name="Hetherington A.J."/>
            <person name="Saltykova A."/>
            <person name="Bonnot C."/>
            <person name="Breuninger H."/>
            <person name="Symeonidi A."/>
            <person name="Radhakrishnan G.V."/>
            <person name="Van Nieuwerburgh F."/>
            <person name="Deforce D."/>
            <person name="Chang C."/>
            <person name="Karol K.G."/>
            <person name="Hedrich R."/>
            <person name="Ulvskov P."/>
            <person name="Glockner G."/>
            <person name="Delwiche C.F."/>
            <person name="Petrasek J."/>
            <person name="Van de Peer Y."/>
            <person name="Friml J."/>
            <person name="Beilby M."/>
            <person name="Dolan L."/>
            <person name="Kohara Y."/>
            <person name="Sugano S."/>
            <person name="Fujiyama A."/>
            <person name="Delaux P.-M."/>
            <person name="Quint M."/>
            <person name="TheiBen G."/>
            <person name="Hagemann M."/>
            <person name="Harholt J."/>
            <person name="Dunand C."/>
            <person name="Zachgo S."/>
            <person name="Langdale J."/>
            <person name="Maumus F."/>
            <person name="Straeten D.V.D."/>
            <person name="Gould S.B."/>
            <person name="Rensing S.A."/>
        </authorList>
    </citation>
    <scope>NUCLEOTIDE SEQUENCE [LARGE SCALE GENOMIC DNA]</scope>
    <source>
        <strain evidence="12 13">S276</strain>
    </source>
</reference>
<dbReference type="PANTHER" id="PTHR13050">
    <property type="entry name" value="USE1-LIKE PROTEIN"/>
    <property type="match status" value="1"/>
</dbReference>
<dbReference type="Gramene" id="GBG78465">
    <property type="protein sequence ID" value="GBG78465"/>
    <property type="gene ID" value="CBR_g26495"/>
</dbReference>
<evidence type="ECO:0000256" key="8">
    <source>
        <dbReference type="ARBA" id="ARBA00022989"/>
    </source>
</evidence>